<feature type="compositionally biased region" description="Polar residues" evidence="2">
    <location>
        <begin position="245"/>
        <end position="256"/>
    </location>
</feature>
<gene>
    <name evidence="5" type="ORF">H6P81_017555</name>
</gene>
<evidence type="ECO:0000256" key="2">
    <source>
        <dbReference type="SAM" id="MobiDB-lite"/>
    </source>
</evidence>
<feature type="domain" description="Death" evidence="3">
    <location>
        <begin position="325"/>
        <end position="394"/>
    </location>
</feature>
<dbReference type="GO" id="GO:0007165">
    <property type="term" value="P:signal transduction"/>
    <property type="evidence" value="ECO:0007669"/>
    <property type="project" value="InterPro"/>
</dbReference>
<name>A0AAV7E1C9_ARIFI</name>
<accession>A0AAV7E1C9</accession>
<protein>
    <recommendedName>
        <fullName evidence="7">C2 NT-type domain-containing protein</fullName>
    </recommendedName>
</protein>
<dbReference type="PANTHER" id="PTHR47270:SF3">
    <property type="entry name" value="HYPOTETICAL PROTEIN"/>
    <property type="match status" value="1"/>
</dbReference>
<evidence type="ECO:0000259" key="4">
    <source>
        <dbReference type="PROSITE" id="PS51840"/>
    </source>
</evidence>
<proteinExistence type="predicted"/>
<feature type="coiled-coil region" evidence="1">
    <location>
        <begin position="418"/>
        <end position="490"/>
    </location>
</feature>
<feature type="domain" description="C2 NT-type" evidence="4">
    <location>
        <begin position="6"/>
        <end position="141"/>
    </location>
</feature>
<dbReference type="SUPFAM" id="SSF57997">
    <property type="entry name" value="Tropomyosin"/>
    <property type="match status" value="1"/>
</dbReference>
<dbReference type="EMBL" id="JAINDJ010000007">
    <property type="protein sequence ID" value="KAG9441701.1"/>
    <property type="molecule type" value="Genomic_DNA"/>
</dbReference>
<evidence type="ECO:0000259" key="3">
    <source>
        <dbReference type="PROSITE" id="PS50017"/>
    </source>
</evidence>
<evidence type="ECO:0000256" key="1">
    <source>
        <dbReference type="SAM" id="Coils"/>
    </source>
</evidence>
<feature type="coiled-coil region" evidence="1">
    <location>
        <begin position="1037"/>
        <end position="1160"/>
    </location>
</feature>
<dbReference type="Pfam" id="PF10358">
    <property type="entry name" value="NT-C2"/>
    <property type="match status" value="1"/>
</dbReference>
<feature type="coiled-coil region" evidence="1">
    <location>
        <begin position="301"/>
        <end position="384"/>
    </location>
</feature>
<evidence type="ECO:0000313" key="5">
    <source>
        <dbReference type="EMBL" id="KAG9441701.1"/>
    </source>
</evidence>
<feature type="coiled-coil region" evidence="1">
    <location>
        <begin position="1206"/>
        <end position="1268"/>
    </location>
</feature>
<dbReference type="PANTHER" id="PTHR47270">
    <property type="entry name" value="PROTEIN MLP1-LIKE"/>
    <property type="match status" value="1"/>
</dbReference>
<dbReference type="InterPro" id="IPR019448">
    <property type="entry name" value="NT-C2"/>
</dbReference>
<organism evidence="5 6">
    <name type="scientific">Aristolochia fimbriata</name>
    <name type="common">White veined hardy Dutchman's pipe vine</name>
    <dbReference type="NCBI Taxonomy" id="158543"/>
    <lineage>
        <taxon>Eukaryota</taxon>
        <taxon>Viridiplantae</taxon>
        <taxon>Streptophyta</taxon>
        <taxon>Embryophyta</taxon>
        <taxon>Tracheophyta</taxon>
        <taxon>Spermatophyta</taxon>
        <taxon>Magnoliopsida</taxon>
        <taxon>Magnoliidae</taxon>
        <taxon>Piperales</taxon>
        <taxon>Aristolochiaceae</taxon>
        <taxon>Aristolochia</taxon>
    </lineage>
</organism>
<keyword evidence="1" id="KW-0175">Coiled coil</keyword>
<dbReference type="InterPro" id="IPR000488">
    <property type="entry name" value="Death_dom"/>
</dbReference>
<feature type="coiled-coil region" evidence="1">
    <location>
        <begin position="1310"/>
        <end position="1344"/>
    </location>
</feature>
<dbReference type="PROSITE" id="PS51840">
    <property type="entry name" value="C2_NT"/>
    <property type="match status" value="1"/>
</dbReference>
<feature type="coiled-coil region" evidence="1">
    <location>
        <begin position="770"/>
        <end position="1004"/>
    </location>
</feature>
<feature type="compositionally biased region" description="Low complexity" evidence="2">
    <location>
        <begin position="204"/>
        <end position="220"/>
    </location>
</feature>
<dbReference type="Proteomes" id="UP000825729">
    <property type="component" value="Unassembled WGS sequence"/>
</dbReference>
<dbReference type="PROSITE" id="PS50017">
    <property type="entry name" value="DEATH_DOMAIN"/>
    <property type="match status" value="1"/>
</dbReference>
<sequence length="1504" mass="173823">MFKLHRHKSHKSGERIDFKFSHFEAVQVPKGWDKLFVSVTSVETGKTVAKSNKTVVRNGTCRWAETFSESIWVAQDDASKEFEECLFKFVLAMGSARSGILGETTINLTKYIKRKDAVNVSLPLKKCSYETMLQFKIQCVTPKSRDEKQLKETNFSVEDLTTGYDDIDKKSDGSDVLSRSIGSSSSNQFGSNYYPGDFGSQDMSHSASGSHRSSDSGEVSIGRTLSSPVNNFPADLYNPYGRQDSAGSQSNTTFSMGANDDPLRFNPPSFNSKTVLPNQWQEVTRYSPSRAHTTLAQRTPNSSSKDLLEAAEDTIEELRSEAKMWERNARKLKLDLDTVNREYSEQSKHQKDLNLELSAAYSERDGLKVEIDQLQQLLEELRASDILKRTENVANLQQQLEDELKFHKQCNSDLSLQLKKTQESNIELVAILQELEETIERQRQEIEHLSSRKMKMLELQESEKKLQVYVESLEKSLEEKNQEIKLTLLESDAEWKNKLLAKEVEVTKLHEKLSDKCAESDVDLMKEINFLTAKVQELEMDCNELTEENLALIFKMKESQKTSTAMETSLISEYQYSELKAKVYELEQKLQEKQMIDKEFIELQTKCSDLEIQLHNFKEKAYDLSEEIHKRLHAEPNVEELNVLEWQLNHFKDGEVNKKSQQSIASTSTEDNELCRPMEQMNGFSNPSSVHQMSCENSECQVNIEHEKSTHLEHQMSYENSECRENIEHEKSTDLENTDISVQQSNSMKSKNQSENIDFCWELAGKASELQKLLASLSFKEEENTELRNSMAELEMKLSKLQNQNGELEEKLETAQREIDITSKCLDDIKQEMMMLTSSMDSQISNSKLIERRSKELEASKAELESQLSELEEENIQLCERISGMEAQLRYLTDEKEVSRLEIEDSRCKIMALQNEIVRLVSEIERQKAEMKQRLQESHKKFSEAQEESEHSKRGNLKLQTTIENIMEECSSLQRVNEELRRQRVELQEKCTNLEAKLRESQQRLATSCKDFEILDGKLSSMDKEMKSKETYLSSEIEALLLEQKDYDRKLTEAQNLLHGVYFEKLAEAETLQREVTHLSAQISSTLDEREKIASDAVLEVSGLRADKAKLEASFQEVLSEVRVYESELNNLRLESKSTIQELNNNLNSFKEREELLTHDYENMKKLLEALKCSEENCKLVSGDLEVKLKTSEYKRQQLMEDVSYLRDELQKISSLQEEILSLKNSLDEIKFEKGKVEESLRLQSDDYEELKQEKLSLLEKINSMQKGLAEGEEAKRCRVTLEEKLLRLECDLNAREALCAQDADLKNELGRVKRANSQFQRKIQQLEEEKDECMRRFKTFEGELQLKNGLKNWKEKDTNSRNGHVLEFSDPGKLKPFQVDQESFDKKDTSLVERTDHLDKVQMLETKLAEAMEANNLYKMQLRSFLSEKQNAGGDALGKCLRGEDIRKNGAENKDLSVEEELRDLRERYFHMSLRFAEVEAQREDLVMKVKSLKGGKRWFTRT</sequence>
<comment type="caution">
    <text evidence="5">The sequence shown here is derived from an EMBL/GenBank/DDBJ whole genome shotgun (WGS) entry which is preliminary data.</text>
</comment>
<keyword evidence="6" id="KW-1185">Reference proteome</keyword>
<reference evidence="5 6" key="1">
    <citation type="submission" date="2021-07" db="EMBL/GenBank/DDBJ databases">
        <title>The Aristolochia fimbriata genome: insights into angiosperm evolution, floral development and chemical biosynthesis.</title>
        <authorList>
            <person name="Jiao Y."/>
        </authorList>
    </citation>
    <scope>NUCLEOTIDE SEQUENCE [LARGE SCALE GENOMIC DNA]</scope>
    <source>
        <strain evidence="5">IBCAS-2021</strain>
        <tissue evidence="5">Leaf</tissue>
    </source>
</reference>
<evidence type="ECO:0008006" key="7">
    <source>
        <dbReference type="Google" id="ProtNLM"/>
    </source>
</evidence>
<evidence type="ECO:0000313" key="6">
    <source>
        <dbReference type="Proteomes" id="UP000825729"/>
    </source>
</evidence>
<feature type="coiled-coil region" evidence="1">
    <location>
        <begin position="576"/>
        <end position="627"/>
    </location>
</feature>
<feature type="region of interest" description="Disordered" evidence="2">
    <location>
        <begin position="192"/>
        <end position="259"/>
    </location>
</feature>